<organism evidence="1 2">
    <name type="scientific">Rhipicephalus microplus</name>
    <name type="common">Cattle tick</name>
    <name type="synonym">Boophilus microplus</name>
    <dbReference type="NCBI Taxonomy" id="6941"/>
    <lineage>
        <taxon>Eukaryota</taxon>
        <taxon>Metazoa</taxon>
        <taxon>Ecdysozoa</taxon>
        <taxon>Arthropoda</taxon>
        <taxon>Chelicerata</taxon>
        <taxon>Arachnida</taxon>
        <taxon>Acari</taxon>
        <taxon>Parasitiformes</taxon>
        <taxon>Ixodida</taxon>
        <taxon>Ixodoidea</taxon>
        <taxon>Ixodidae</taxon>
        <taxon>Rhipicephalinae</taxon>
        <taxon>Rhipicephalus</taxon>
        <taxon>Boophilus</taxon>
    </lineage>
</organism>
<proteinExistence type="predicted"/>
<reference evidence="1" key="1">
    <citation type="journal article" date="2020" name="Cell">
        <title>Large-Scale Comparative Analyses of Tick Genomes Elucidate Their Genetic Diversity and Vector Capacities.</title>
        <authorList>
            <consortium name="Tick Genome and Microbiome Consortium (TIGMIC)"/>
            <person name="Jia N."/>
            <person name="Wang J."/>
            <person name="Shi W."/>
            <person name="Du L."/>
            <person name="Sun Y."/>
            <person name="Zhan W."/>
            <person name="Jiang J.F."/>
            <person name="Wang Q."/>
            <person name="Zhang B."/>
            <person name="Ji P."/>
            <person name="Bell-Sakyi L."/>
            <person name="Cui X.M."/>
            <person name="Yuan T.T."/>
            <person name="Jiang B.G."/>
            <person name="Yang W.F."/>
            <person name="Lam T.T."/>
            <person name="Chang Q.C."/>
            <person name="Ding S.J."/>
            <person name="Wang X.J."/>
            <person name="Zhu J.G."/>
            <person name="Ruan X.D."/>
            <person name="Zhao L."/>
            <person name="Wei J.T."/>
            <person name="Ye R.Z."/>
            <person name="Que T.C."/>
            <person name="Du C.H."/>
            <person name="Zhou Y.H."/>
            <person name="Cheng J.X."/>
            <person name="Dai P.F."/>
            <person name="Guo W.B."/>
            <person name="Han X.H."/>
            <person name="Huang E.J."/>
            <person name="Li L.F."/>
            <person name="Wei W."/>
            <person name="Gao Y.C."/>
            <person name="Liu J.Z."/>
            <person name="Shao H.Z."/>
            <person name="Wang X."/>
            <person name="Wang C.C."/>
            <person name="Yang T.C."/>
            <person name="Huo Q.B."/>
            <person name="Li W."/>
            <person name="Chen H.Y."/>
            <person name="Chen S.E."/>
            <person name="Zhou L.G."/>
            <person name="Ni X.B."/>
            <person name="Tian J.H."/>
            <person name="Sheng Y."/>
            <person name="Liu T."/>
            <person name="Pan Y.S."/>
            <person name="Xia L.Y."/>
            <person name="Li J."/>
            <person name="Zhao F."/>
            <person name="Cao W.C."/>
        </authorList>
    </citation>
    <scope>NUCLEOTIDE SEQUENCE</scope>
    <source>
        <strain evidence="1">Rmic-2018</strain>
    </source>
</reference>
<name>A0A9J6CYR3_RHIMP</name>
<reference evidence="1" key="2">
    <citation type="submission" date="2021-09" db="EMBL/GenBank/DDBJ databases">
        <authorList>
            <person name="Jia N."/>
            <person name="Wang J."/>
            <person name="Shi W."/>
            <person name="Du L."/>
            <person name="Sun Y."/>
            <person name="Zhan W."/>
            <person name="Jiang J."/>
            <person name="Wang Q."/>
            <person name="Zhang B."/>
            <person name="Ji P."/>
            <person name="Sakyi L.B."/>
            <person name="Cui X."/>
            <person name="Yuan T."/>
            <person name="Jiang B."/>
            <person name="Yang W."/>
            <person name="Lam T.T.-Y."/>
            <person name="Chang Q."/>
            <person name="Ding S."/>
            <person name="Wang X."/>
            <person name="Zhu J."/>
            <person name="Ruan X."/>
            <person name="Zhao L."/>
            <person name="Wei J."/>
            <person name="Que T."/>
            <person name="Du C."/>
            <person name="Cheng J."/>
            <person name="Dai P."/>
            <person name="Han X."/>
            <person name="Huang E."/>
            <person name="Gao Y."/>
            <person name="Liu J."/>
            <person name="Shao H."/>
            <person name="Ye R."/>
            <person name="Li L."/>
            <person name="Wei W."/>
            <person name="Wang X."/>
            <person name="Wang C."/>
            <person name="Huo Q."/>
            <person name="Li W."/>
            <person name="Guo W."/>
            <person name="Chen H."/>
            <person name="Chen S."/>
            <person name="Zhou L."/>
            <person name="Zhou L."/>
            <person name="Ni X."/>
            <person name="Tian J."/>
            <person name="Zhou Y."/>
            <person name="Sheng Y."/>
            <person name="Liu T."/>
            <person name="Pan Y."/>
            <person name="Xia L."/>
            <person name="Li J."/>
            <person name="Zhao F."/>
            <person name="Cao W."/>
        </authorList>
    </citation>
    <scope>NUCLEOTIDE SEQUENCE</scope>
    <source>
        <strain evidence="1">Rmic-2018</strain>
        <tissue evidence="1">Larvae</tissue>
    </source>
</reference>
<comment type="caution">
    <text evidence="1">The sequence shown here is derived from an EMBL/GenBank/DDBJ whole genome shotgun (WGS) entry which is preliminary data.</text>
</comment>
<dbReference type="AlphaFoldDB" id="A0A9J6CYR3"/>
<dbReference type="EMBL" id="JABSTU010004528">
    <property type="protein sequence ID" value="KAH7958092.1"/>
    <property type="molecule type" value="Genomic_DNA"/>
</dbReference>
<gene>
    <name evidence="1" type="ORF">HPB51_027924</name>
</gene>
<accession>A0A9J6CYR3</accession>
<evidence type="ECO:0000313" key="1">
    <source>
        <dbReference type="EMBL" id="KAH7958092.1"/>
    </source>
</evidence>
<keyword evidence="2" id="KW-1185">Reference proteome</keyword>
<dbReference type="Proteomes" id="UP000821866">
    <property type="component" value="Unassembled WGS sequence"/>
</dbReference>
<protein>
    <submittedName>
        <fullName evidence="1">Uncharacterized protein</fullName>
    </submittedName>
</protein>
<sequence length="241" mass="26887">MEVQVYILDKLIDSAAIGVSPFATSALEVESMLKVVDGIDVCRGGPSLKDFPDVSPECAFVDCQKSLEEHNKCLLVTPGGLSVACVRASFDTLRIHADRRAARAKQGIPLKRFRLSVVPTQQQKLSALRHARSAVQRSRARLAKRNKLLWSSLQAAMKELTDLQEQDIKEKLKGFDIPPAQLLLIEECVSVARCASKTSRRYTDDWILLCLLLHIRSPATYSFLRTTIYCLCRALPQCEST</sequence>
<evidence type="ECO:0000313" key="2">
    <source>
        <dbReference type="Proteomes" id="UP000821866"/>
    </source>
</evidence>